<protein>
    <submittedName>
        <fullName evidence="1">Uncharacterized protein</fullName>
    </submittedName>
</protein>
<name>A0A8H7NTW2_9APHY</name>
<proteinExistence type="predicted"/>
<evidence type="ECO:0000313" key="1">
    <source>
        <dbReference type="EMBL" id="KAF9803538.1"/>
    </source>
</evidence>
<comment type="caution">
    <text evidence="1">The sequence shown here is derived from an EMBL/GenBank/DDBJ whole genome shotgun (WGS) entry which is preliminary data.</text>
</comment>
<organism evidence="1 2">
    <name type="scientific">Rhodonia placenta</name>
    <dbReference type="NCBI Taxonomy" id="104341"/>
    <lineage>
        <taxon>Eukaryota</taxon>
        <taxon>Fungi</taxon>
        <taxon>Dikarya</taxon>
        <taxon>Basidiomycota</taxon>
        <taxon>Agaricomycotina</taxon>
        <taxon>Agaricomycetes</taxon>
        <taxon>Polyporales</taxon>
        <taxon>Adustoporiaceae</taxon>
        <taxon>Rhodonia</taxon>
    </lineage>
</organism>
<reference evidence="1" key="1">
    <citation type="submission" date="2020-11" db="EMBL/GenBank/DDBJ databases">
        <authorList>
            <person name="Koelle M."/>
            <person name="Horta M.A.C."/>
            <person name="Nowrousian M."/>
            <person name="Ohm R.A."/>
            <person name="Benz P."/>
            <person name="Pilgard A."/>
        </authorList>
    </citation>
    <scope>NUCLEOTIDE SEQUENCE</scope>
    <source>
        <strain evidence="1">FPRL280</strain>
    </source>
</reference>
<sequence>MAHLDHECTRNFRSNVSPSWNQKHSLLRRRQQDQKAGSFVPSPFLEQRRIGVGISVSDVELGEEGLSYWHFCGAKILPRHLVSCLTAQRAGALSNIPTYMTSRPPGSAGVISIPRCIAFDDGPEGDEEYTERGVRAREAPARSIVILIPRINLISAHVGVIIGDVFIIHVPVHVDAFPMLFLDMALQSVLARQHPGAAQAGKSLVCRSWAGSAETQVAIQILRASALSWATCAEEGSYFGGVLAWLALSAFVGIRASYLRAIHPLAGSCCEGLCCAVNGAAALGSPWVEYADSAGQPWWSAATRTTRMVDLARVTLISGAAPFAVVHKRDGVERIDRLGQHRREPFE</sequence>
<accession>A0A8H7NTW2</accession>
<reference evidence="1" key="2">
    <citation type="journal article" name="Front. Microbiol.">
        <title>Degradative Capacity of Two Strains of Rhodonia placenta: From Phenotype to Genotype.</title>
        <authorList>
            <person name="Kolle M."/>
            <person name="Horta M.A.C."/>
            <person name="Nowrousian M."/>
            <person name="Ohm R.A."/>
            <person name="Benz J.P."/>
            <person name="Pilgard A."/>
        </authorList>
    </citation>
    <scope>NUCLEOTIDE SEQUENCE</scope>
    <source>
        <strain evidence="1">FPRL280</strain>
    </source>
</reference>
<dbReference type="AlphaFoldDB" id="A0A8H7NTW2"/>
<gene>
    <name evidence="1" type="ORF">IEO21_09645</name>
</gene>
<dbReference type="Proteomes" id="UP000639403">
    <property type="component" value="Unassembled WGS sequence"/>
</dbReference>
<evidence type="ECO:0000313" key="2">
    <source>
        <dbReference type="Proteomes" id="UP000639403"/>
    </source>
</evidence>
<dbReference type="EMBL" id="JADOXO010000499">
    <property type="protein sequence ID" value="KAF9803538.1"/>
    <property type="molecule type" value="Genomic_DNA"/>
</dbReference>